<sequence length="397" mass="43423">MRVVLAAALYPTPSEPRIMGGAEVFTRQLAEGLVAAGDDVSVVRIALDGHYRREDANGVSVYFVPIRNLYPPFAPKTNPLMRMAWHVIDDRWRAPSELEAILKDVKPDIFHTHTFNGLSTDMWHVARALGIPVVHTLHDYYLICPRCSRFKDGQVCETSCGSCRLLTTNRRERTRDLDAVTSVSHRTLAIHQQEGIFAPNLPTHVVHNVANPAISLLPPMPYEGVLKVGYIGRFAEEKGLHLLVAAAALLPAGSIELKLAGTASPEDQERLRQLAPAVSMDFLGFVSPVDFYAQVHLSVAPSIWEEPAGLVVLDALAAGRPVIGSNRGGISEGVEDGVTGWIVPPEVDALAGILKRLIEQPKLLADAEAALVDKASSRRAFSDLIDDYRKIYSDLQP</sequence>
<dbReference type="InterPro" id="IPR028098">
    <property type="entry name" value="Glyco_trans_4-like_N"/>
</dbReference>
<dbReference type="Pfam" id="PF00534">
    <property type="entry name" value="Glycos_transf_1"/>
    <property type="match status" value="1"/>
</dbReference>
<protein>
    <submittedName>
        <fullName evidence="3">Glycosyltransferase involved in cell wall biosynthesis</fullName>
    </submittedName>
</protein>
<dbReference type="CDD" id="cd03823">
    <property type="entry name" value="GT4_ExpE7-like"/>
    <property type="match status" value="1"/>
</dbReference>
<comment type="caution">
    <text evidence="3">The sequence shown here is derived from an EMBL/GenBank/DDBJ whole genome shotgun (WGS) entry which is preliminary data.</text>
</comment>
<dbReference type="Proteomes" id="UP000584824">
    <property type="component" value="Unassembled WGS sequence"/>
</dbReference>
<dbReference type="SUPFAM" id="SSF53756">
    <property type="entry name" value="UDP-Glycosyltransferase/glycogen phosphorylase"/>
    <property type="match status" value="1"/>
</dbReference>
<evidence type="ECO:0000259" key="2">
    <source>
        <dbReference type="Pfam" id="PF13439"/>
    </source>
</evidence>
<accession>A0A7W6P2H0</accession>
<evidence type="ECO:0000313" key="4">
    <source>
        <dbReference type="Proteomes" id="UP000584824"/>
    </source>
</evidence>
<dbReference type="InterPro" id="IPR050194">
    <property type="entry name" value="Glycosyltransferase_grp1"/>
</dbReference>
<feature type="domain" description="Glycosyltransferase subfamily 4-like N-terminal" evidence="2">
    <location>
        <begin position="19"/>
        <end position="209"/>
    </location>
</feature>
<evidence type="ECO:0000259" key="1">
    <source>
        <dbReference type="Pfam" id="PF00534"/>
    </source>
</evidence>
<proteinExistence type="predicted"/>
<keyword evidence="3" id="KW-0808">Transferase</keyword>
<keyword evidence="4" id="KW-1185">Reference proteome</keyword>
<dbReference type="InterPro" id="IPR001296">
    <property type="entry name" value="Glyco_trans_1"/>
</dbReference>
<dbReference type="PANTHER" id="PTHR45947">
    <property type="entry name" value="SULFOQUINOVOSYL TRANSFERASE SQD2"/>
    <property type="match status" value="1"/>
</dbReference>
<dbReference type="GO" id="GO:0016757">
    <property type="term" value="F:glycosyltransferase activity"/>
    <property type="evidence" value="ECO:0007669"/>
    <property type="project" value="InterPro"/>
</dbReference>
<reference evidence="3 4" key="1">
    <citation type="submission" date="2020-08" db="EMBL/GenBank/DDBJ databases">
        <title>Genomic Encyclopedia of Type Strains, Phase IV (KMG-IV): sequencing the most valuable type-strain genomes for metagenomic binning, comparative biology and taxonomic classification.</title>
        <authorList>
            <person name="Goeker M."/>
        </authorList>
    </citation>
    <scope>NUCLEOTIDE SEQUENCE [LARGE SCALE GENOMIC DNA]</scope>
    <source>
        <strain evidence="3 4">DSM 26385</strain>
    </source>
</reference>
<dbReference type="AlphaFoldDB" id="A0A7W6P2H0"/>
<organism evidence="3 4">
    <name type="scientific">Allorhizobium borbori</name>
    <dbReference type="NCBI Taxonomy" id="485907"/>
    <lineage>
        <taxon>Bacteria</taxon>
        <taxon>Pseudomonadati</taxon>
        <taxon>Pseudomonadota</taxon>
        <taxon>Alphaproteobacteria</taxon>
        <taxon>Hyphomicrobiales</taxon>
        <taxon>Rhizobiaceae</taxon>
        <taxon>Rhizobium/Agrobacterium group</taxon>
        <taxon>Allorhizobium</taxon>
    </lineage>
</organism>
<gene>
    <name evidence="3" type="ORF">GGQ66_002404</name>
</gene>
<dbReference type="RefSeq" id="WP_183792725.1">
    <property type="nucleotide sequence ID" value="NZ_JACIDU010000008.1"/>
</dbReference>
<dbReference type="Gene3D" id="3.40.50.2000">
    <property type="entry name" value="Glycogen Phosphorylase B"/>
    <property type="match status" value="2"/>
</dbReference>
<dbReference type="Pfam" id="PF13439">
    <property type="entry name" value="Glyco_transf_4"/>
    <property type="match status" value="1"/>
</dbReference>
<evidence type="ECO:0000313" key="3">
    <source>
        <dbReference type="EMBL" id="MBB4103836.1"/>
    </source>
</evidence>
<dbReference type="PANTHER" id="PTHR45947:SF13">
    <property type="entry name" value="TRANSFERASE"/>
    <property type="match status" value="1"/>
</dbReference>
<name>A0A7W6P2H0_9HYPH</name>
<dbReference type="EMBL" id="JACIDU010000008">
    <property type="protein sequence ID" value="MBB4103836.1"/>
    <property type="molecule type" value="Genomic_DNA"/>
</dbReference>
<feature type="domain" description="Glycosyl transferase family 1" evidence="1">
    <location>
        <begin position="226"/>
        <end position="366"/>
    </location>
</feature>